<proteinExistence type="predicted"/>
<dbReference type="GO" id="GO:0000302">
    <property type="term" value="P:response to reactive oxygen species"/>
    <property type="evidence" value="ECO:0000318"/>
    <property type="project" value="GO_Central"/>
</dbReference>
<organism evidence="2 3">
    <name type="scientific">Thalassiosira pseudonana</name>
    <name type="common">Marine diatom</name>
    <name type="synonym">Cyclotella nana</name>
    <dbReference type="NCBI Taxonomy" id="35128"/>
    <lineage>
        <taxon>Eukaryota</taxon>
        <taxon>Sar</taxon>
        <taxon>Stramenopiles</taxon>
        <taxon>Ochrophyta</taxon>
        <taxon>Bacillariophyta</taxon>
        <taxon>Coscinodiscophyceae</taxon>
        <taxon>Thalassiosirophycidae</taxon>
        <taxon>Thalassiosirales</taxon>
        <taxon>Thalassiosiraceae</taxon>
        <taxon>Thalassiosira</taxon>
    </lineage>
</organism>
<dbReference type="GO" id="GO:0004601">
    <property type="term" value="F:peroxidase activity"/>
    <property type="evidence" value="ECO:0000318"/>
    <property type="project" value="GO_Central"/>
</dbReference>
<dbReference type="InParanoid" id="B8CAQ7"/>
<evidence type="ECO:0000313" key="3">
    <source>
        <dbReference type="Proteomes" id="UP000001449"/>
    </source>
</evidence>
<feature type="signal peptide" evidence="1">
    <location>
        <begin position="1"/>
        <end position="23"/>
    </location>
</feature>
<gene>
    <name evidence="2" type="ORF">THAPSDRAFT_9230</name>
</gene>
<dbReference type="GO" id="GO:0042744">
    <property type="term" value="P:hydrogen peroxide catabolic process"/>
    <property type="evidence" value="ECO:0000318"/>
    <property type="project" value="GO_Central"/>
</dbReference>
<dbReference type="AlphaFoldDB" id="B8CAQ7"/>
<reference evidence="2 3" key="2">
    <citation type="journal article" date="2008" name="Nature">
        <title>The Phaeodactylum genome reveals the evolutionary history of diatom genomes.</title>
        <authorList>
            <person name="Bowler C."/>
            <person name="Allen A.E."/>
            <person name="Badger J.H."/>
            <person name="Grimwood J."/>
            <person name="Jabbari K."/>
            <person name="Kuo A."/>
            <person name="Maheswari U."/>
            <person name="Martens C."/>
            <person name="Maumus F."/>
            <person name="Otillar R.P."/>
            <person name="Rayko E."/>
            <person name="Salamov A."/>
            <person name="Vandepoele K."/>
            <person name="Beszteri B."/>
            <person name="Gruber A."/>
            <person name="Heijde M."/>
            <person name="Katinka M."/>
            <person name="Mock T."/>
            <person name="Valentin K."/>
            <person name="Verret F."/>
            <person name="Berges J.A."/>
            <person name="Brownlee C."/>
            <person name="Cadoret J.P."/>
            <person name="Chiovitti A."/>
            <person name="Choi C.J."/>
            <person name="Coesel S."/>
            <person name="De Martino A."/>
            <person name="Detter J.C."/>
            <person name="Durkin C."/>
            <person name="Falciatore A."/>
            <person name="Fournet J."/>
            <person name="Haruta M."/>
            <person name="Huysman M.J."/>
            <person name="Jenkins B.D."/>
            <person name="Jiroutova K."/>
            <person name="Jorgensen R.E."/>
            <person name="Joubert Y."/>
            <person name="Kaplan A."/>
            <person name="Kroger N."/>
            <person name="Kroth P.G."/>
            <person name="La Roche J."/>
            <person name="Lindquist E."/>
            <person name="Lommer M."/>
            <person name="Martin-Jezequel V."/>
            <person name="Lopez P.J."/>
            <person name="Lucas S."/>
            <person name="Mangogna M."/>
            <person name="McGinnis K."/>
            <person name="Medlin L.K."/>
            <person name="Montsant A."/>
            <person name="Oudot-Le Secq M.P."/>
            <person name="Napoli C."/>
            <person name="Obornik M."/>
            <person name="Parker M.S."/>
            <person name="Petit J.L."/>
            <person name="Porcel B.M."/>
            <person name="Poulsen N."/>
            <person name="Robison M."/>
            <person name="Rychlewski L."/>
            <person name="Rynearson T.A."/>
            <person name="Schmutz J."/>
            <person name="Shapiro H."/>
            <person name="Siaut M."/>
            <person name="Stanley M."/>
            <person name="Sussman M.R."/>
            <person name="Taylor A.R."/>
            <person name="Vardi A."/>
            <person name="von Dassow P."/>
            <person name="Vyverman W."/>
            <person name="Willis A."/>
            <person name="Wyrwicz L.S."/>
            <person name="Rokhsar D.S."/>
            <person name="Weissenbach J."/>
            <person name="Armbrust E.V."/>
            <person name="Green B.R."/>
            <person name="Van de Peer Y."/>
            <person name="Grigoriev I.V."/>
        </authorList>
    </citation>
    <scope>NUCLEOTIDE SEQUENCE [LARGE SCALE GENOMIC DNA]</scope>
    <source>
        <strain evidence="2 3">CCMP1335</strain>
    </source>
</reference>
<protein>
    <submittedName>
        <fullName evidence="2">Uncharacterized protein</fullName>
    </submittedName>
</protein>
<feature type="chain" id="PRO_5002866435" evidence="1">
    <location>
        <begin position="24"/>
        <end position="534"/>
    </location>
</feature>
<dbReference type="GeneID" id="7443191"/>
<dbReference type="EMBL" id="CM000647">
    <property type="protein sequence ID" value="EED89547.1"/>
    <property type="molecule type" value="Genomic_DNA"/>
</dbReference>
<sequence length="534" mass="56667">MKFNRFVFIVILSLVKTTTLVSATDAPTKSPTAPPTVYAGTSKWYVSYEDQVCKQDCEVADGSDCGGITRDSFTIANGLYATAGACCSARLSYLDVNYCEDRSLATPVGTDMYYAKQSDGYCVQDTGDTMANFDYESSVCRKDCDPDATGADPSCEVATLSTYIYYDDASTCCSSTLGWIPTDTCAAVSEGGTAASSTGTEKWYADYSGEQHCVKDCEYDAADASTDTCGGVLESTAGVMLYDEADECCAAKFSWLEADLCVELSAQANGGYTSKWYVSYQDYVCVKDCEVDATNNPECGGNPSDTSVRLFADAGTCCSSMLGWITSDICESFSEGGTAVSNDGTNKWYAMYGDNLCVKDCATGGADATCGGVIDNTAGVAFCDDAATCCEAKFTWVDKDLCEAVSNNAGSFTDKFYVDYANEKCVQDCDSSGGDPCGGNPDDLSTRLYDTKETCCSTALGWLKEGTCVANTDGTTATGSNNWYVDWGDSKCVQDCPESSGGNCGGLAEDWDLLYSSSTECCGRLPWVDVSSCT</sequence>
<dbReference type="Proteomes" id="UP000001449">
    <property type="component" value="Chromosome 12"/>
</dbReference>
<keyword evidence="3" id="KW-1185">Reference proteome</keyword>
<name>B8CAQ7_THAPS</name>
<dbReference type="PaxDb" id="35128-Thaps9230"/>
<dbReference type="GO" id="GO:0034599">
    <property type="term" value="P:cellular response to oxidative stress"/>
    <property type="evidence" value="ECO:0000318"/>
    <property type="project" value="GO_Central"/>
</dbReference>
<evidence type="ECO:0000313" key="2">
    <source>
        <dbReference type="EMBL" id="EED89547.1"/>
    </source>
</evidence>
<reference evidence="2 3" key="1">
    <citation type="journal article" date="2004" name="Science">
        <title>The genome of the diatom Thalassiosira pseudonana: ecology, evolution, and metabolism.</title>
        <authorList>
            <person name="Armbrust E.V."/>
            <person name="Berges J.A."/>
            <person name="Bowler C."/>
            <person name="Green B.R."/>
            <person name="Martinez D."/>
            <person name="Putnam N.H."/>
            <person name="Zhou S."/>
            <person name="Allen A.E."/>
            <person name="Apt K.E."/>
            <person name="Bechner M."/>
            <person name="Brzezinski M.A."/>
            <person name="Chaal B.K."/>
            <person name="Chiovitti A."/>
            <person name="Davis A.K."/>
            <person name="Demarest M.S."/>
            <person name="Detter J.C."/>
            <person name="Glavina T."/>
            <person name="Goodstein D."/>
            <person name="Hadi M.Z."/>
            <person name="Hellsten U."/>
            <person name="Hildebrand M."/>
            <person name="Jenkins B.D."/>
            <person name="Jurka J."/>
            <person name="Kapitonov V.V."/>
            <person name="Kroger N."/>
            <person name="Lau W.W."/>
            <person name="Lane T.W."/>
            <person name="Larimer F.W."/>
            <person name="Lippmeier J.C."/>
            <person name="Lucas S."/>
            <person name="Medina M."/>
            <person name="Montsant A."/>
            <person name="Obornik M."/>
            <person name="Parker M.S."/>
            <person name="Palenik B."/>
            <person name="Pazour G.J."/>
            <person name="Richardson P.M."/>
            <person name="Rynearson T.A."/>
            <person name="Saito M.A."/>
            <person name="Schwartz D.C."/>
            <person name="Thamatrakoln K."/>
            <person name="Valentin K."/>
            <person name="Vardi A."/>
            <person name="Wilkerson F.P."/>
            <person name="Rokhsar D.S."/>
        </authorList>
    </citation>
    <scope>NUCLEOTIDE SEQUENCE [LARGE SCALE GENOMIC DNA]</scope>
    <source>
        <strain evidence="2 3">CCMP1335</strain>
    </source>
</reference>
<evidence type="ECO:0000256" key="1">
    <source>
        <dbReference type="SAM" id="SignalP"/>
    </source>
</evidence>
<keyword evidence="1" id="KW-0732">Signal</keyword>
<dbReference type="RefSeq" id="XP_002293086.1">
    <property type="nucleotide sequence ID" value="XM_002293050.1"/>
</dbReference>
<accession>B8CAQ7</accession>
<dbReference type="HOGENOM" id="CLU_031846_0_0_1"/>
<dbReference type="KEGG" id="tps:THAPSDRAFT_9230"/>